<feature type="compositionally biased region" description="Polar residues" evidence="7">
    <location>
        <begin position="1"/>
        <end position="10"/>
    </location>
</feature>
<dbReference type="OrthoDB" id="8887313at2759"/>
<organism evidence="9 10">
    <name type="scientific">Dibothriocephalus latus</name>
    <name type="common">Fish tapeworm</name>
    <name type="synonym">Diphyllobothrium latum</name>
    <dbReference type="NCBI Taxonomy" id="60516"/>
    <lineage>
        <taxon>Eukaryota</taxon>
        <taxon>Metazoa</taxon>
        <taxon>Spiralia</taxon>
        <taxon>Lophotrochozoa</taxon>
        <taxon>Platyhelminthes</taxon>
        <taxon>Cestoda</taxon>
        <taxon>Eucestoda</taxon>
        <taxon>Diphyllobothriidea</taxon>
        <taxon>Diphyllobothriidae</taxon>
        <taxon>Dibothriocephalus</taxon>
    </lineage>
</organism>
<gene>
    <name evidence="9" type="ORF">DILT_LOCUS16853</name>
</gene>
<protein>
    <submittedName>
        <fullName evidence="9">Uncharacterized protein</fullName>
    </submittedName>
</protein>
<evidence type="ECO:0000256" key="3">
    <source>
        <dbReference type="ARBA" id="ARBA00022692"/>
    </source>
</evidence>
<dbReference type="AlphaFoldDB" id="A0A3P7N0G5"/>
<evidence type="ECO:0000313" key="10">
    <source>
        <dbReference type="Proteomes" id="UP000281553"/>
    </source>
</evidence>
<keyword evidence="10" id="KW-1185">Reference proteome</keyword>
<name>A0A3P7N0G5_DIBLA</name>
<feature type="region of interest" description="Disordered" evidence="7">
    <location>
        <begin position="1"/>
        <end position="30"/>
    </location>
</feature>
<keyword evidence="4 8" id="KW-1133">Transmembrane helix</keyword>
<evidence type="ECO:0000256" key="6">
    <source>
        <dbReference type="ARBA" id="ARBA00025718"/>
    </source>
</evidence>
<keyword evidence="2" id="KW-1003">Cell membrane</keyword>
<dbReference type="EMBL" id="UYRU01087604">
    <property type="protein sequence ID" value="VDN35734.1"/>
    <property type="molecule type" value="Genomic_DNA"/>
</dbReference>
<keyword evidence="3 8" id="KW-0812">Transmembrane</keyword>
<evidence type="ECO:0000256" key="5">
    <source>
        <dbReference type="ARBA" id="ARBA00023136"/>
    </source>
</evidence>
<evidence type="ECO:0000256" key="4">
    <source>
        <dbReference type="ARBA" id="ARBA00022989"/>
    </source>
</evidence>
<evidence type="ECO:0000313" key="9">
    <source>
        <dbReference type="EMBL" id="VDN35734.1"/>
    </source>
</evidence>
<evidence type="ECO:0000256" key="8">
    <source>
        <dbReference type="SAM" id="Phobius"/>
    </source>
</evidence>
<keyword evidence="5 8" id="KW-0472">Membrane</keyword>
<feature type="transmembrane region" description="Helical" evidence="8">
    <location>
        <begin position="81"/>
        <end position="108"/>
    </location>
</feature>
<dbReference type="Pfam" id="PF06638">
    <property type="entry name" value="Strabismus"/>
    <property type="match status" value="1"/>
</dbReference>
<dbReference type="PANTHER" id="PTHR20886">
    <property type="entry name" value="VANG-LIKE PROTEIN"/>
    <property type="match status" value="1"/>
</dbReference>
<reference evidence="9 10" key="1">
    <citation type="submission" date="2018-11" db="EMBL/GenBank/DDBJ databases">
        <authorList>
            <consortium name="Pathogen Informatics"/>
        </authorList>
    </citation>
    <scope>NUCLEOTIDE SEQUENCE [LARGE SCALE GENOMIC DNA]</scope>
</reference>
<evidence type="ECO:0000256" key="1">
    <source>
        <dbReference type="ARBA" id="ARBA00004651"/>
    </source>
</evidence>
<evidence type="ECO:0000256" key="7">
    <source>
        <dbReference type="SAM" id="MobiDB-lite"/>
    </source>
</evidence>
<dbReference type="GO" id="GO:0005886">
    <property type="term" value="C:plasma membrane"/>
    <property type="evidence" value="ECO:0007669"/>
    <property type="project" value="UniProtKB-SubCell"/>
</dbReference>
<sequence length="368" mass="40640">MASRHANSLPTLKKRQQNSPPCGAYSERPLRSRKPVNGLFGCNLAAARAEEQWSDTEQASATPAYSGGQLYKTVESGCCGLICLSFMCIVGISCLFSPIGMLILPVVLSFASQSQKSPVVEEEFVSSSSALSLDDPAFLEGRGGNLDSGGITCNTRCEADLLSLGVKLIILCLTTWKLYVLPVVLVYRRLGIRPLSVSAILNRKLRAGCYKANVKSAASLLAYPNLVSFVLTFADTQLVLHILGLILGGLQRVLTEKTVYVVQVVRSPDGQSKSYRVNGGSIDSVASELLYRYLVDFPVSNSQGHWYFLTILTICLNQQSPFKEISTDIPFWTLVNFWLEDVYRSRSQSLMFVYLRQVIYEIWQLLCS</sequence>
<comment type="similarity">
    <text evidence="6">Belongs to the Vang family.</text>
</comment>
<evidence type="ECO:0000256" key="2">
    <source>
        <dbReference type="ARBA" id="ARBA00022475"/>
    </source>
</evidence>
<dbReference type="Proteomes" id="UP000281553">
    <property type="component" value="Unassembled WGS sequence"/>
</dbReference>
<proteinExistence type="inferred from homology"/>
<comment type="subcellular location">
    <subcellularLocation>
        <location evidence="1">Cell membrane</location>
        <topology evidence="1">Multi-pass membrane protein</topology>
    </subcellularLocation>
</comment>
<dbReference type="InterPro" id="IPR009539">
    <property type="entry name" value="VANGL"/>
</dbReference>
<accession>A0A3P7N0G5</accession>